<proteinExistence type="predicted"/>
<protein>
    <submittedName>
        <fullName evidence="1">Uncharacterized protein</fullName>
    </submittedName>
</protein>
<sequence length="143" mass="16300">MEIKGRCLECYKGKMVHHWGSWHNCDNPLCHGDSDDVVDGYAYPTERRGTLCKEYTAVRNFKAYKFEAGQEITFKTAKGKAKRAIVIHVDSAGNRMIIREVGKKKVKLIVDNQVIADSYSALFPCNKKIYAGWWNKRLTLGVV</sequence>
<accession>A0A7U3RWL2</accession>
<keyword evidence="2" id="KW-1185">Reference proteome</keyword>
<dbReference type="Proteomes" id="UP000594029">
    <property type="component" value="Segment"/>
</dbReference>
<gene>
    <name evidence="1" type="ORF">Kirov_232</name>
</gene>
<name>A0A7U3RWL2_9CAUD</name>
<reference evidence="1 2" key="1">
    <citation type="submission" date="2020-10" db="EMBL/GenBank/DDBJ databases">
        <authorList>
            <person name="Kazantseva O.A."/>
            <person name="Piligrimova E.G."/>
            <person name="Shadrin A.M."/>
        </authorList>
    </citation>
    <scope>NUCLEOTIDE SEQUENCE [LARGE SCALE GENOMIC DNA]</scope>
</reference>
<dbReference type="EMBL" id="MW084976">
    <property type="protein sequence ID" value="QOV08431.1"/>
    <property type="molecule type" value="Genomic_DNA"/>
</dbReference>
<evidence type="ECO:0000313" key="1">
    <source>
        <dbReference type="EMBL" id="QOV08431.1"/>
    </source>
</evidence>
<organism evidence="1 2">
    <name type="scientific">Bacillus phage Kirov</name>
    <dbReference type="NCBI Taxonomy" id="2783539"/>
    <lineage>
        <taxon>Viruses</taxon>
        <taxon>Duplodnaviria</taxon>
        <taxon>Heunggongvirae</taxon>
        <taxon>Uroviricota</taxon>
        <taxon>Caudoviricetes</taxon>
        <taxon>Andregratiavirinae</taxon>
        <taxon>Kirovvirus</taxon>
        <taxon>Kirovvirus kirov</taxon>
    </lineage>
</organism>
<evidence type="ECO:0000313" key="2">
    <source>
        <dbReference type="Proteomes" id="UP000594029"/>
    </source>
</evidence>